<dbReference type="Pfam" id="PF01935">
    <property type="entry name" value="DUF87"/>
    <property type="match status" value="1"/>
</dbReference>
<dbReference type="CDD" id="cd01127">
    <property type="entry name" value="TrwB_TraG_TraD_VirD4"/>
    <property type="match status" value="2"/>
</dbReference>
<keyword evidence="4" id="KW-1185">Reference proteome</keyword>
<feature type="domain" description="AAA+ ATPase" evidence="2">
    <location>
        <begin position="278"/>
        <end position="547"/>
    </location>
</feature>
<keyword evidence="1" id="KW-0472">Membrane</keyword>
<dbReference type="InterPro" id="IPR051162">
    <property type="entry name" value="T4SS_component"/>
</dbReference>
<dbReference type="Gene3D" id="3.40.50.300">
    <property type="entry name" value="P-loop containing nucleotide triphosphate hydrolases"/>
    <property type="match status" value="2"/>
</dbReference>
<evidence type="ECO:0000256" key="1">
    <source>
        <dbReference type="SAM" id="Phobius"/>
    </source>
</evidence>
<dbReference type="SMART" id="SM00382">
    <property type="entry name" value="AAA"/>
    <property type="match status" value="1"/>
</dbReference>
<keyword evidence="1" id="KW-0812">Transmembrane</keyword>
<dbReference type="PANTHER" id="PTHR30121:SF6">
    <property type="entry name" value="SLR6007 PROTEIN"/>
    <property type="match status" value="1"/>
</dbReference>
<name>A0AAX4KZX8_9CREN</name>
<dbReference type="RefSeq" id="WP_338599718.1">
    <property type="nucleotide sequence ID" value="NZ_CP146016.1"/>
</dbReference>
<organism evidence="3 4">
    <name type="scientific">Sulfolobus tengchongensis</name>
    <dbReference type="NCBI Taxonomy" id="207809"/>
    <lineage>
        <taxon>Archaea</taxon>
        <taxon>Thermoproteota</taxon>
        <taxon>Thermoprotei</taxon>
        <taxon>Sulfolobales</taxon>
        <taxon>Sulfolobaceae</taxon>
        <taxon>Sulfolobus</taxon>
    </lineage>
</organism>
<dbReference type="InterPro" id="IPR002789">
    <property type="entry name" value="HerA_central"/>
</dbReference>
<protein>
    <submittedName>
        <fullName evidence="3">DNA import protein CedB</fullName>
    </submittedName>
</protein>
<evidence type="ECO:0000313" key="3">
    <source>
        <dbReference type="EMBL" id="WWQ59890.1"/>
    </source>
</evidence>
<dbReference type="GeneID" id="89337201"/>
<dbReference type="AlphaFoldDB" id="A0AAX4KZX8"/>
<proteinExistence type="predicted"/>
<dbReference type="NCBIfam" id="NF041017">
    <property type="entry name" value="DNA_import_CedB"/>
    <property type="match status" value="1"/>
</dbReference>
<evidence type="ECO:0000313" key="4">
    <source>
        <dbReference type="Proteomes" id="UP001432202"/>
    </source>
</evidence>
<dbReference type="EMBL" id="CP146016">
    <property type="protein sequence ID" value="WWQ59890.1"/>
    <property type="molecule type" value="Genomic_DNA"/>
</dbReference>
<dbReference type="InterPro" id="IPR027417">
    <property type="entry name" value="P-loop_NTPase"/>
</dbReference>
<dbReference type="Proteomes" id="UP001432202">
    <property type="component" value="Chromosome"/>
</dbReference>
<evidence type="ECO:0000259" key="2">
    <source>
        <dbReference type="SMART" id="SM00382"/>
    </source>
</evidence>
<sequence>MDLRKTEPRVIIIAIIVIVILIMLIYKIIYIIPIILVTLLILQYRDKFIHLTSSKAKQNNEYKIEDGVFYDEKNANAVLIIDDIQMDYRDTNDANLRSYIASFHKILDIAKNVNIILRREYINKNEYITSLAQKIQSLRIMIDSDPSNEKAKRKLELMESIISKIEAGESPFKYEMYIIITSGDKGSALATASTIKQGLEGLGIKSRFATSYEIRKYIRNFFRLGLNSNKILLPSTIPYLTPISMEKRPKYNLVSNGILLGREIDGKNLIFWNIDYSQNSHVLLIGPTGSGKTEFIIWISTLLNLIYGNTVVLFDIKGDIKYRLSKYKVPFHLINPLFYKLGLLDEYEIPLKLKLLQIEKILINSFRLNKFQASIIYTYLNRLLDSSPFKHRIKWKDLEKYIDEINDLQLKYYFNKLISILSSMDDSDLPSLLSGINENEINVIDLTLIKNEEIRRLIIYTILQESYNKMSLNKMYDIPKMFLVMDEAWTILRSESEDYPIVADLIKRGRGHGISIIMATQNLEDLGELANVYLDNIGLLVFINNGDRKFWEEVKRFVTIDDNTLHKSLMFLSKGEAVIRFLGDPRPVIIKLYTLANSPL</sequence>
<dbReference type="SUPFAM" id="SSF52540">
    <property type="entry name" value="P-loop containing nucleoside triphosphate hydrolases"/>
    <property type="match status" value="1"/>
</dbReference>
<reference evidence="3 4" key="1">
    <citation type="submission" date="2024-02" db="EMBL/GenBank/DDBJ databases">
        <title>STSV induces naive adaptation in Sulfolobus.</title>
        <authorList>
            <person name="Xiang X."/>
            <person name="Song M."/>
        </authorList>
    </citation>
    <scope>NUCLEOTIDE SEQUENCE [LARGE SCALE GENOMIC DNA]</scope>
    <source>
        <strain evidence="3 4">RT2</strain>
    </source>
</reference>
<accession>A0AAX4KZX8</accession>
<keyword evidence="1" id="KW-1133">Transmembrane helix</keyword>
<dbReference type="InterPro" id="IPR003593">
    <property type="entry name" value="AAA+_ATPase"/>
</dbReference>
<feature type="transmembrane region" description="Helical" evidence="1">
    <location>
        <begin position="12"/>
        <end position="42"/>
    </location>
</feature>
<dbReference type="InterPro" id="IPR053657">
    <property type="entry name" value="Ced-DNA_import"/>
</dbReference>
<gene>
    <name evidence="3" type="primary">cedB</name>
    <name evidence="3" type="ORF">V6M85_10490</name>
</gene>
<dbReference type="PANTHER" id="PTHR30121">
    <property type="entry name" value="UNCHARACTERIZED PROTEIN YJGR-RELATED"/>
    <property type="match status" value="1"/>
</dbReference>